<evidence type="ECO:0000259" key="2">
    <source>
        <dbReference type="Pfam" id="PF05970"/>
    </source>
</evidence>
<accession>A0A5B7A9C3</accession>
<dbReference type="GO" id="GO:0005524">
    <property type="term" value="F:ATP binding"/>
    <property type="evidence" value="ECO:0007669"/>
    <property type="project" value="UniProtKB-KW"/>
</dbReference>
<dbReference type="Pfam" id="PF21530">
    <property type="entry name" value="Pif1_2B_dom"/>
    <property type="match status" value="1"/>
</dbReference>
<evidence type="ECO:0000256" key="1">
    <source>
        <dbReference type="RuleBase" id="RU363044"/>
    </source>
</evidence>
<dbReference type="EC" id="5.6.2.3" evidence="1"/>
<dbReference type="GO" id="GO:0006310">
    <property type="term" value="P:DNA recombination"/>
    <property type="evidence" value="ECO:0007669"/>
    <property type="project" value="UniProtKB-KW"/>
</dbReference>
<dbReference type="Pfam" id="PF14214">
    <property type="entry name" value="Helitron_like_N"/>
    <property type="match status" value="1"/>
</dbReference>
<keyword evidence="1" id="KW-0227">DNA damage</keyword>
<keyword evidence="1" id="KW-0233">DNA recombination</keyword>
<dbReference type="PANTHER" id="PTHR10492:SF94">
    <property type="entry name" value="ATP-DEPENDENT DNA HELICASE"/>
    <property type="match status" value="1"/>
</dbReference>
<comment type="similarity">
    <text evidence="1">Belongs to the helicase family.</text>
</comment>
<comment type="cofactor">
    <cofactor evidence="1">
        <name>Mg(2+)</name>
        <dbReference type="ChEBI" id="CHEBI:18420"/>
    </cofactor>
</comment>
<dbReference type="InterPro" id="IPR025476">
    <property type="entry name" value="Helitron_helicase-like"/>
</dbReference>
<reference evidence="5" key="1">
    <citation type="submission" date="2019-08" db="EMBL/GenBank/DDBJ databases">
        <title>Reference gene set and small RNA set construction with multiple tissues from Davidia involucrata Baill.</title>
        <authorList>
            <person name="Yang H."/>
            <person name="Zhou C."/>
            <person name="Li G."/>
            <person name="Wang J."/>
            <person name="Gao P."/>
            <person name="Wang M."/>
            <person name="Wang R."/>
            <person name="Zhao Y."/>
        </authorList>
    </citation>
    <scope>NUCLEOTIDE SEQUENCE</scope>
    <source>
        <tissue evidence="5">Mixed with DoveR01_LX</tissue>
    </source>
</reference>
<dbReference type="SUPFAM" id="SSF52540">
    <property type="entry name" value="P-loop containing nucleoside triphosphate hydrolases"/>
    <property type="match status" value="2"/>
</dbReference>
<name>A0A5B7A9C3_DAVIN</name>
<proteinExistence type="inferred from homology"/>
<protein>
    <recommendedName>
        <fullName evidence="1">ATP-dependent DNA helicase</fullName>
        <ecNumber evidence="1">5.6.2.3</ecNumber>
    </recommendedName>
</protein>
<gene>
    <name evidence="5" type="ORF">Din_021512</name>
</gene>
<sequence length="1496" mass="173977">MQTNRTRNKYAQFSLEQRNDYIQKVMDSKKRRASKRNNEENNVHVENKRARYSTFTNEEKLQYIQNVKESRRRKKRQRRTNWLLKAQIATYDSQGQTQYDPVCSELHELHNMHSCIHCAAKKFEYEPPTFCCHNGQIKLVSNDVPHELYSLFISQTEEAKEFRKHIRAYNSIFSFTSLGVNLDKDLASTRRGIYTFRAQGQIYHNFPALIPKDNEPCYFQLYFYDTDNELQNRMRILEDANLSEATVSKLMEIFKGNPYAQFLRRLKDYDSFQDFQIHIKKNVRLDQRVYNSPTADQVAAIWIEGNNPHIPLERDIVVHAHSGHRHRVKHYFGCYDPLQYPLLFPNGETGWHQSIAKHNPKDNDNDIIEEDGSNIPTLTSTESIFDQEQEGVDQESSRKVSCREYYCHKLQIRGTKQSTLLLAGRLLQQYAVDMYIKLETTRLDYYRRQQSNIRADLYQGIVDSVMAGETRGNQVGQRIVLPASFVGGPRDMRRRYLDAIALVQRFGKPDLFITMTCNPDWKEVQDELQEGQRPQDRPDLTSRVFRAKLQDLKDQLFKKAIFGKVAAHVYVIEFQKRGLPHAHMLIILKSEYKITNADQYDKFVCAELPDKGKYPQLYEMVVKHMMHGPCGEKNPKNPCMVNGECKNHYPRSFCEKTIQGKDGYPIYRRRDNKEKVTVRNAELDNKWVVPYNPYLLTRYNCHINVEICSGLKAVKYLYKYIYKGHDRVAVYIAYNDEENVVDEIQQFQDARWVSAQEAMWRIYEFNLNEIYPAVINLQLHLPNKQFVTYWENQNLEHIICWDHISKTMLTEFFNTCYQKEEARRYLYREFPEHYVWHRQDRCWHERKKGEVIGRINGANPMEGERYYLRLLLNHVRGPTSFEDLLTADGIRYLTFKESAQKRGLLESDNSISECLGEATLFQMPHALRRLFATILVYCEPTDVRKLWDTYFEAMSEDFKRASGSSIESQICKTIKSLEFFLESMGKSIRNYDLPDTPLDPLDARESYPREIRDEMAVDIPPDDYSAELNLNPEQQNAFSLILDRVESEKSGIFFIDGPGGTGKTYLYCALLANLRSRKMIALATATSGVAAAIMPGGRTAHSRFKIPISVNETSICNIPKQSGTAELLRKARLIIWDETPMAKRWAIETLDRTLRDIMNNQESFGGKVIVFGGDFRQVLPVVPRATREETVNASLVKSHIWSKMEKLTLTRNMRARADPNFSDFLLRVGNGEEPTNNQDMILIPDQMVIKYENDEVSEQKLIDDIYPSLEQNAKSAEYMTKRAILATKNEYVDKLNEKLIEMFPGDVRTFNSFDEAIDDTHNYYQEEFLNSLTPNGLPPHRLVLKVNSPIMLLRNLDPSNGLCNGTRMVCRNFESNVIHAEITVGQHAGKQVLLPRIPLSPAENEGYPFQFKRKQFPIRLCFAMTINKAQGQTIPYVGVYLPQSVFSHGQLYVALSRGISMSTTKVLIKPEIEEQKLGTYAKNVVYKEVLNSYRIT</sequence>
<organism evidence="5">
    <name type="scientific">Davidia involucrata</name>
    <name type="common">Dove tree</name>
    <dbReference type="NCBI Taxonomy" id="16924"/>
    <lineage>
        <taxon>Eukaryota</taxon>
        <taxon>Viridiplantae</taxon>
        <taxon>Streptophyta</taxon>
        <taxon>Embryophyta</taxon>
        <taxon>Tracheophyta</taxon>
        <taxon>Spermatophyta</taxon>
        <taxon>Magnoliopsida</taxon>
        <taxon>eudicotyledons</taxon>
        <taxon>Gunneridae</taxon>
        <taxon>Pentapetalae</taxon>
        <taxon>asterids</taxon>
        <taxon>Cornales</taxon>
        <taxon>Nyssaceae</taxon>
        <taxon>Davidia</taxon>
    </lineage>
</organism>
<evidence type="ECO:0000259" key="3">
    <source>
        <dbReference type="Pfam" id="PF14214"/>
    </source>
</evidence>
<feature type="domain" description="DNA helicase Pif1-like 2B" evidence="4">
    <location>
        <begin position="1327"/>
        <end position="1370"/>
    </location>
</feature>
<dbReference type="GO" id="GO:0016887">
    <property type="term" value="F:ATP hydrolysis activity"/>
    <property type="evidence" value="ECO:0007669"/>
    <property type="project" value="RHEA"/>
</dbReference>
<dbReference type="InterPro" id="IPR010285">
    <property type="entry name" value="DNA_helicase_pif1-like_DEAD"/>
</dbReference>
<evidence type="ECO:0000313" key="5">
    <source>
        <dbReference type="EMBL" id="MPA52071.1"/>
    </source>
</evidence>
<dbReference type="EMBL" id="GHES01021512">
    <property type="protein sequence ID" value="MPA52071.1"/>
    <property type="molecule type" value="Transcribed_RNA"/>
</dbReference>
<dbReference type="Gene3D" id="3.40.50.300">
    <property type="entry name" value="P-loop containing nucleotide triphosphate hydrolases"/>
    <property type="match status" value="1"/>
</dbReference>
<dbReference type="InterPro" id="IPR027417">
    <property type="entry name" value="P-loop_NTPase"/>
</dbReference>
<feature type="domain" description="DNA helicase Pif1-like DEAD-box helicase" evidence="2">
    <location>
        <begin position="1030"/>
        <end position="1238"/>
    </location>
</feature>
<dbReference type="Pfam" id="PF05970">
    <property type="entry name" value="PIF1"/>
    <property type="match status" value="1"/>
</dbReference>
<keyword evidence="1" id="KW-0234">DNA repair</keyword>
<keyword evidence="1" id="KW-0347">Helicase</keyword>
<dbReference type="PANTHER" id="PTHR10492">
    <property type="match status" value="1"/>
</dbReference>
<dbReference type="GO" id="GO:0006281">
    <property type="term" value="P:DNA repair"/>
    <property type="evidence" value="ECO:0007669"/>
    <property type="project" value="UniProtKB-KW"/>
</dbReference>
<dbReference type="CDD" id="cd18809">
    <property type="entry name" value="SF1_C_RecD"/>
    <property type="match status" value="1"/>
</dbReference>
<keyword evidence="1" id="KW-0067">ATP-binding</keyword>
<feature type="domain" description="Helitron helicase-like" evidence="3">
    <location>
        <begin position="405"/>
        <end position="586"/>
    </location>
</feature>
<evidence type="ECO:0000259" key="4">
    <source>
        <dbReference type="Pfam" id="PF21530"/>
    </source>
</evidence>
<dbReference type="GO" id="GO:0000723">
    <property type="term" value="P:telomere maintenance"/>
    <property type="evidence" value="ECO:0007669"/>
    <property type="project" value="InterPro"/>
</dbReference>
<keyword evidence="1" id="KW-0547">Nucleotide-binding</keyword>
<dbReference type="InterPro" id="IPR049163">
    <property type="entry name" value="Pif1-like_2B_dom"/>
</dbReference>
<comment type="catalytic activity">
    <reaction evidence="1">
        <text>ATP + H2O = ADP + phosphate + H(+)</text>
        <dbReference type="Rhea" id="RHEA:13065"/>
        <dbReference type="ChEBI" id="CHEBI:15377"/>
        <dbReference type="ChEBI" id="CHEBI:15378"/>
        <dbReference type="ChEBI" id="CHEBI:30616"/>
        <dbReference type="ChEBI" id="CHEBI:43474"/>
        <dbReference type="ChEBI" id="CHEBI:456216"/>
        <dbReference type="EC" id="5.6.2.3"/>
    </reaction>
</comment>
<dbReference type="GO" id="GO:0043139">
    <property type="term" value="F:5'-3' DNA helicase activity"/>
    <property type="evidence" value="ECO:0007669"/>
    <property type="project" value="UniProtKB-EC"/>
</dbReference>
<keyword evidence="1" id="KW-0378">Hydrolase</keyword>
<dbReference type="FunFam" id="3.40.50.300:FF:002884">
    <property type="entry name" value="ATP-dependent DNA helicase"/>
    <property type="match status" value="1"/>
</dbReference>